<dbReference type="RefSeq" id="WP_038188653.1">
    <property type="nucleotide sequence ID" value="NZ_JRWP01000004.1"/>
</dbReference>
<dbReference type="PANTHER" id="PTHR46470:SF2">
    <property type="entry name" value="GLYCERALDEHYDE 3-PHOSPHATE PHOSPHATASE"/>
    <property type="match status" value="1"/>
</dbReference>
<dbReference type="InterPro" id="IPR023214">
    <property type="entry name" value="HAD_sf"/>
</dbReference>
<reference evidence="5 6" key="1">
    <citation type="submission" date="2014-10" db="EMBL/GenBank/DDBJ databases">
        <title>Genome sequencing of Vibrio sinaloensis T08.</title>
        <authorList>
            <person name="Chan K.-G."/>
            <person name="Mohamad N.I."/>
        </authorList>
    </citation>
    <scope>NUCLEOTIDE SEQUENCE [LARGE SCALE GENOMIC DNA]</scope>
    <source>
        <strain evidence="5 6">T08</strain>
    </source>
</reference>
<sequence>MKNLDVIYLFDWGNTLMFDDPTQHGKMLHWPTILAMPGAKETLKHLCASHAIYVATNAQDSNESEIQQAFQRVELDQYISGYFCKANLGIDKNDSAYYSRIAEKLNVRCNQLVMVGDTLEKDILPALAAGCQAIYLNRENRKVSDAIPQIHSLDALINKTA</sequence>
<keyword evidence="3 5" id="KW-0378">Hydrolase</keyword>
<dbReference type="AlphaFoldDB" id="A0A0A5I3G4"/>
<evidence type="ECO:0000256" key="4">
    <source>
        <dbReference type="ARBA" id="ARBA00022842"/>
    </source>
</evidence>
<dbReference type="GO" id="GO:0046872">
    <property type="term" value="F:metal ion binding"/>
    <property type="evidence" value="ECO:0007669"/>
    <property type="project" value="UniProtKB-KW"/>
</dbReference>
<accession>A0A0A5I3G4</accession>
<evidence type="ECO:0000256" key="3">
    <source>
        <dbReference type="ARBA" id="ARBA00022801"/>
    </source>
</evidence>
<gene>
    <name evidence="5" type="ORF">NM06_05210</name>
</gene>
<proteinExistence type="predicted"/>
<dbReference type="GO" id="GO:0016791">
    <property type="term" value="F:phosphatase activity"/>
    <property type="evidence" value="ECO:0007669"/>
    <property type="project" value="TreeGrafter"/>
</dbReference>
<dbReference type="Gene3D" id="3.40.50.1000">
    <property type="entry name" value="HAD superfamily/HAD-like"/>
    <property type="match status" value="1"/>
</dbReference>
<dbReference type="SUPFAM" id="SSF56784">
    <property type="entry name" value="HAD-like"/>
    <property type="match status" value="1"/>
</dbReference>
<dbReference type="InterPro" id="IPR006439">
    <property type="entry name" value="HAD-SF_hydro_IA"/>
</dbReference>
<evidence type="ECO:0000256" key="2">
    <source>
        <dbReference type="ARBA" id="ARBA00022723"/>
    </source>
</evidence>
<protein>
    <submittedName>
        <fullName evidence="5">HAD family hydrolase</fullName>
    </submittedName>
</protein>
<dbReference type="GO" id="GO:0044281">
    <property type="term" value="P:small molecule metabolic process"/>
    <property type="evidence" value="ECO:0007669"/>
    <property type="project" value="UniProtKB-ARBA"/>
</dbReference>
<dbReference type="Pfam" id="PF00702">
    <property type="entry name" value="Hydrolase"/>
    <property type="match status" value="1"/>
</dbReference>
<dbReference type="NCBIfam" id="TIGR01549">
    <property type="entry name" value="HAD-SF-IA-v1"/>
    <property type="match status" value="1"/>
</dbReference>
<dbReference type="STRING" id="379097.SE23_05200"/>
<evidence type="ECO:0000313" key="5">
    <source>
        <dbReference type="EMBL" id="KGY10309.1"/>
    </source>
</evidence>
<dbReference type="EMBL" id="JRWP01000004">
    <property type="protein sequence ID" value="KGY10309.1"/>
    <property type="molecule type" value="Genomic_DNA"/>
</dbReference>
<dbReference type="OrthoDB" id="6196267at2"/>
<dbReference type="PANTHER" id="PTHR46470">
    <property type="entry name" value="N-ACYLNEURAMINATE-9-PHOSPHATASE"/>
    <property type="match status" value="1"/>
</dbReference>
<dbReference type="Proteomes" id="UP000030451">
    <property type="component" value="Unassembled WGS sequence"/>
</dbReference>
<dbReference type="InterPro" id="IPR036412">
    <property type="entry name" value="HAD-like_sf"/>
</dbReference>
<comment type="caution">
    <text evidence="5">The sequence shown here is derived from an EMBL/GenBank/DDBJ whole genome shotgun (WGS) entry which is preliminary data.</text>
</comment>
<keyword evidence="2" id="KW-0479">Metal-binding</keyword>
<organism evidence="5 6">
    <name type="scientific">Photobacterium sp. (strain ATCC 43367)</name>
    <dbReference type="NCBI Taxonomy" id="379097"/>
    <lineage>
        <taxon>Bacteria</taxon>
        <taxon>Pseudomonadati</taxon>
        <taxon>Pseudomonadota</taxon>
        <taxon>Gammaproteobacteria</taxon>
        <taxon>Vibrionales</taxon>
        <taxon>Vibrionaceae</taxon>
        <taxon>Vibrio</taxon>
        <taxon>Vibrio oreintalis group</taxon>
    </lineage>
</organism>
<dbReference type="InterPro" id="IPR051400">
    <property type="entry name" value="HAD-like_hydrolase"/>
</dbReference>
<keyword evidence="4" id="KW-0460">Magnesium</keyword>
<name>A0A0A5I3G4_PHOS4</name>
<evidence type="ECO:0000313" key="6">
    <source>
        <dbReference type="Proteomes" id="UP000030451"/>
    </source>
</evidence>
<evidence type="ECO:0000256" key="1">
    <source>
        <dbReference type="ARBA" id="ARBA00001946"/>
    </source>
</evidence>
<comment type="cofactor">
    <cofactor evidence="1">
        <name>Mg(2+)</name>
        <dbReference type="ChEBI" id="CHEBI:18420"/>
    </cofactor>
</comment>